<accession>A0ACC0K517</accession>
<dbReference type="Proteomes" id="UP001064048">
    <property type="component" value="Chromosome 30"/>
</dbReference>
<protein>
    <submittedName>
        <fullName evidence="1">Uncharacterized protein</fullName>
    </submittedName>
</protein>
<sequence length="392" mass="44942">MTIGPLLLARAEAPTDFRLVEIIFMIIFITPDKTTCAECTCFPKEDPYVKNKKLNPCLQSPLTLYEYAAAVVDRLKYPDAYKWAEAQVAQWVGDVVGLPEYKSDVVSVVYPTFDSCNDDENAGSCVPVSVSSGSRASRAAARSARVAAAAESRCSEDESIIDNKINGRRLLMLEDPSHLPAIGIKNFEHIQKITSKVRQLFATDFVKFSRSIGLPPRKPLTHCTWFKSRTGPNWGIHVNWSRCDVLRWMKILMPEPSNMNHWDLVWYHKPEFPKVKFARVKKREEKQRVPIYKAPKEEICRECLVTIILFGEPVPRKFKFEKCIPDDQQFIWIERPRPPSPVKEKKAAKKKVRVKPRETRVFPKPVTAEGLAGKQLLLARRKMPKPKFYPEK</sequence>
<gene>
    <name evidence="1" type="ORF">MSG28_015991</name>
</gene>
<reference evidence="1 2" key="1">
    <citation type="journal article" date="2022" name="Genome Biol. Evol.">
        <title>The Spruce Budworm Genome: Reconstructing the Evolutionary History of Antifreeze Proteins.</title>
        <authorList>
            <person name="Beliveau C."/>
            <person name="Gagne P."/>
            <person name="Picq S."/>
            <person name="Vernygora O."/>
            <person name="Keeling C.I."/>
            <person name="Pinkney K."/>
            <person name="Doucet D."/>
            <person name="Wen F."/>
            <person name="Johnston J.S."/>
            <person name="Maaroufi H."/>
            <person name="Boyle B."/>
            <person name="Laroche J."/>
            <person name="Dewar K."/>
            <person name="Juretic N."/>
            <person name="Blackburn G."/>
            <person name="Nisole A."/>
            <person name="Brunet B."/>
            <person name="Brandao M."/>
            <person name="Lumley L."/>
            <person name="Duan J."/>
            <person name="Quan G."/>
            <person name="Lucarotti C.J."/>
            <person name="Roe A.D."/>
            <person name="Sperling F.A.H."/>
            <person name="Levesque R.C."/>
            <person name="Cusson M."/>
        </authorList>
    </citation>
    <scope>NUCLEOTIDE SEQUENCE [LARGE SCALE GENOMIC DNA]</scope>
    <source>
        <strain evidence="1">Glfc:IPQL:Cfum</strain>
    </source>
</reference>
<evidence type="ECO:0000313" key="2">
    <source>
        <dbReference type="Proteomes" id="UP001064048"/>
    </source>
</evidence>
<name>A0ACC0K517_CHOFU</name>
<evidence type="ECO:0000313" key="1">
    <source>
        <dbReference type="EMBL" id="KAI8431475.1"/>
    </source>
</evidence>
<organism evidence="1 2">
    <name type="scientific">Choristoneura fumiferana</name>
    <name type="common">Spruce budworm moth</name>
    <name type="synonym">Archips fumiferana</name>
    <dbReference type="NCBI Taxonomy" id="7141"/>
    <lineage>
        <taxon>Eukaryota</taxon>
        <taxon>Metazoa</taxon>
        <taxon>Ecdysozoa</taxon>
        <taxon>Arthropoda</taxon>
        <taxon>Hexapoda</taxon>
        <taxon>Insecta</taxon>
        <taxon>Pterygota</taxon>
        <taxon>Neoptera</taxon>
        <taxon>Endopterygota</taxon>
        <taxon>Lepidoptera</taxon>
        <taxon>Glossata</taxon>
        <taxon>Ditrysia</taxon>
        <taxon>Tortricoidea</taxon>
        <taxon>Tortricidae</taxon>
        <taxon>Tortricinae</taxon>
        <taxon>Choristoneura</taxon>
    </lineage>
</organism>
<keyword evidence="2" id="KW-1185">Reference proteome</keyword>
<dbReference type="EMBL" id="CM046130">
    <property type="protein sequence ID" value="KAI8431475.1"/>
    <property type="molecule type" value="Genomic_DNA"/>
</dbReference>
<comment type="caution">
    <text evidence="1">The sequence shown here is derived from an EMBL/GenBank/DDBJ whole genome shotgun (WGS) entry which is preliminary data.</text>
</comment>
<proteinExistence type="predicted"/>